<protein>
    <submittedName>
        <fullName evidence="1">Kinase-like domain-containing protein</fullName>
    </submittedName>
</protein>
<proteinExistence type="predicted"/>
<keyword evidence="2" id="KW-1185">Reference proteome</keyword>
<reference evidence="1" key="1">
    <citation type="submission" date="2021-02" db="EMBL/GenBank/DDBJ databases">
        <authorList>
            <consortium name="DOE Joint Genome Institute"/>
            <person name="Ahrendt S."/>
            <person name="Looney B.P."/>
            <person name="Miyauchi S."/>
            <person name="Morin E."/>
            <person name="Drula E."/>
            <person name="Courty P.E."/>
            <person name="Chicoki N."/>
            <person name="Fauchery L."/>
            <person name="Kohler A."/>
            <person name="Kuo A."/>
            <person name="Labutti K."/>
            <person name="Pangilinan J."/>
            <person name="Lipzen A."/>
            <person name="Riley R."/>
            <person name="Andreopoulos W."/>
            <person name="He G."/>
            <person name="Johnson J."/>
            <person name="Barry K.W."/>
            <person name="Grigoriev I.V."/>
            <person name="Nagy L."/>
            <person name="Hibbett D."/>
            <person name="Henrissat B."/>
            <person name="Matheny P.B."/>
            <person name="Labbe J."/>
            <person name="Martin F."/>
        </authorList>
    </citation>
    <scope>NUCLEOTIDE SEQUENCE</scope>
    <source>
        <strain evidence="1">EC-137</strain>
    </source>
</reference>
<dbReference type="Proteomes" id="UP000814128">
    <property type="component" value="Unassembled WGS sequence"/>
</dbReference>
<dbReference type="EMBL" id="MU273591">
    <property type="protein sequence ID" value="KAI0031162.1"/>
    <property type="molecule type" value="Genomic_DNA"/>
</dbReference>
<organism evidence="1 2">
    <name type="scientific">Vararia minispora EC-137</name>
    <dbReference type="NCBI Taxonomy" id="1314806"/>
    <lineage>
        <taxon>Eukaryota</taxon>
        <taxon>Fungi</taxon>
        <taxon>Dikarya</taxon>
        <taxon>Basidiomycota</taxon>
        <taxon>Agaricomycotina</taxon>
        <taxon>Agaricomycetes</taxon>
        <taxon>Russulales</taxon>
        <taxon>Lachnocladiaceae</taxon>
        <taxon>Vararia</taxon>
    </lineage>
</organism>
<name>A0ACB8QHN9_9AGAM</name>
<evidence type="ECO:0000313" key="2">
    <source>
        <dbReference type="Proteomes" id="UP000814128"/>
    </source>
</evidence>
<accession>A0ACB8QHN9</accession>
<sequence length="981" mass="107731">MYQAPLPTNHDPQPPSRQAPVAKEPFVAYAIPAVSYSRDAVHYGDASSTSKRSFTPIKAVGDGSFGTVWLCDWHGPLPPNTPLPAMQTGAGARPEYVNKTLVAVKRMKKKWENGWDECKRLKEIEALRAIPMHQNIIPLYDAFLLPDSKELYFVFEPMEGHLFQLIKARKGRPLAGGLVASIFRQIVSGLDHIHLSGYFHRDMKPENVLVTTTGLHDYANLSPAGGPVEKDVVAIIKLADFGLARETKSKPPYTEYVSTRWYRAPEVLLKCRHYSNPVDMWALGTIMAELVNLRPLFPGKNEYDQISRICEVLGDPSDEYGYDGRGKAFGGGRWQQGIKLGKSVGFEFPKTQPKDISALFDRNVPPLLIECIADLLKYDPSERLTSHQCLEHPYLLEAAARSNVPPTLSITTSAPVLVSHRNGVPSPNGQAFGASPRAPHPAQISTAPNGHSHMLTGSNGLRQSYYSTSSSEWEQQHAQAHQWNDQMHPSRHQAHQSMSSASSYPSIQSPRAGEWITYGPGDIQEMDVQTSPMAVEHPSRPPIEPEPMAEMGNGAIHNVSKPGKVPIFGGFRKAHNWRFFGNGEKAQQNGLPVVDEVDGMGSTSLKRSQSSSTSDSHSLPDVQVQAPEPPQPVRDPRKVKQEAKLMQREAELQRRALREKNHREQARAVMEKRNAALRSELQAGSRSDLEWKYQHHAALLQPGQHECTQAAAGLTKARASSMFGGPTSPYHPRPDERMHKVRRRDLDDDHSMSSSDVQSIGPASTISFATVDSDPGPSMAPRPDLRPRPSMLGINRGASSGAMSPLNRQFDEFSVQSIRSSHSFEQQFVNEFHQLRASVDSSSLSDAGSPPPVHALTLSPQHSWQTVTAPNSSHDVVMAQPQPSRLFAPPRMGQPSPLGYHPGARAPGLTPSPGMDAPKSAINPIFKVPSLPSLKSGMPILDRANAPPTPALPPFSQLEAIAMGEYPPLSPMAFTVPIEES</sequence>
<evidence type="ECO:0000313" key="1">
    <source>
        <dbReference type="EMBL" id="KAI0031162.1"/>
    </source>
</evidence>
<comment type="caution">
    <text evidence="1">The sequence shown here is derived from an EMBL/GenBank/DDBJ whole genome shotgun (WGS) entry which is preliminary data.</text>
</comment>
<reference evidence="1" key="2">
    <citation type="journal article" date="2022" name="New Phytol.">
        <title>Evolutionary transition to the ectomycorrhizal habit in the genomes of a hyperdiverse lineage of mushroom-forming fungi.</title>
        <authorList>
            <person name="Looney B."/>
            <person name="Miyauchi S."/>
            <person name="Morin E."/>
            <person name="Drula E."/>
            <person name="Courty P.E."/>
            <person name="Kohler A."/>
            <person name="Kuo A."/>
            <person name="LaButti K."/>
            <person name="Pangilinan J."/>
            <person name="Lipzen A."/>
            <person name="Riley R."/>
            <person name="Andreopoulos W."/>
            <person name="He G."/>
            <person name="Johnson J."/>
            <person name="Nolan M."/>
            <person name="Tritt A."/>
            <person name="Barry K.W."/>
            <person name="Grigoriev I.V."/>
            <person name="Nagy L.G."/>
            <person name="Hibbett D."/>
            <person name="Henrissat B."/>
            <person name="Matheny P.B."/>
            <person name="Labbe J."/>
            <person name="Martin F.M."/>
        </authorList>
    </citation>
    <scope>NUCLEOTIDE SEQUENCE</scope>
    <source>
        <strain evidence="1">EC-137</strain>
    </source>
</reference>
<gene>
    <name evidence="1" type="ORF">K488DRAFT_79240</name>
</gene>